<name>H5Y631_9FIRM</name>
<evidence type="ECO:0000259" key="2">
    <source>
        <dbReference type="Pfam" id="PF09967"/>
    </source>
</evidence>
<proteinExistence type="predicted"/>
<feature type="domain" description="Putative metallopeptidase" evidence="3">
    <location>
        <begin position="6"/>
        <end position="275"/>
    </location>
</feature>
<gene>
    <name evidence="4" type="ORF">DesyoDRAFT_3999</name>
</gene>
<feature type="region of interest" description="Disordered" evidence="1">
    <location>
        <begin position="136"/>
        <end position="163"/>
    </location>
</feature>
<dbReference type="Pfam" id="PF09967">
    <property type="entry name" value="DUF2201"/>
    <property type="match status" value="1"/>
</dbReference>
<dbReference type="AlphaFoldDB" id="H5Y631"/>
<dbReference type="Pfam" id="PF13203">
    <property type="entry name" value="DUF2201_N"/>
    <property type="match status" value="1"/>
</dbReference>
<reference evidence="4 5" key="1">
    <citation type="submission" date="2011-11" db="EMBL/GenBank/DDBJ databases">
        <title>The Noncontiguous Finished genome of Desulfosporosinus youngiae DSM 17734.</title>
        <authorList>
            <consortium name="US DOE Joint Genome Institute (JGI-PGF)"/>
            <person name="Lucas S."/>
            <person name="Han J."/>
            <person name="Lapidus A."/>
            <person name="Cheng J.-F."/>
            <person name="Goodwin L."/>
            <person name="Pitluck S."/>
            <person name="Peters L."/>
            <person name="Ovchinnikova G."/>
            <person name="Lu M."/>
            <person name="Land M.L."/>
            <person name="Hauser L."/>
            <person name="Pester M."/>
            <person name="Spring S."/>
            <person name="Ollivier B."/>
            <person name="Rattei T."/>
            <person name="Klenk H.-P."/>
            <person name="Wagner M."/>
            <person name="Loy A."/>
            <person name="Woyke T.J."/>
        </authorList>
    </citation>
    <scope>NUCLEOTIDE SEQUENCE [LARGE SCALE GENOMIC DNA]</scope>
    <source>
        <strain evidence="4 5">DSM 17734</strain>
    </source>
</reference>
<dbReference type="PANTHER" id="PTHR38730:SF1">
    <property type="entry name" value="SLL7028 PROTEIN"/>
    <property type="match status" value="1"/>
</dbReference>
<evidence type="ECO:0000259" key="3">
    <source>
        <dbReference type="Pfam" id="PF13203"/>
    </source>
</evidence>
<evidence type="ECO:0000313" key="4">
    <source>
        <dbReference type="EMBL" id="EHQ90970.1"/>
    </source>
</evidence>
<dbReference type="InterPro" id="IPR018698">
    <property type="entry name" value="VWA-like_dom"/>
</dbReference>
<dbReference type="EMBL" id="CM001441">
    <property type="protein sequence ID" value="EHQ90970.1"/>
    <property type="molecule type" value="Genomic_DNA"/>
</dbReference>
<dbReference type="PANTHER" id="PTHR38730">
    <property type="entry name" value="SLL7028 PROTEIN"/>
    <property type="match status" value="1"/>
</dbReference>
<evidence type="ECO:0000256" key="1">
    <source>
        <dbReference type="SAM" id="MobiDB-lite"/>
    </source>
</evidence>
<organism evidence="4 5">
    <name type="scientific">Desulfosporosinus youngiae DSM 17734</name>
    <dbReference type="NCBI Taxonomy" id="768710"/>
    <lineage>
        <taxon>Bacteria</taxon>
        <taxon>Bacillati</taxon>
        <taxon>Bacillota</taxon>
        <taxon>Clostridia</taxon>
        <taxon>Eubacteriales</taxon>
        <taxon>Desulfitobacteriaceae</taxon>
        <taxon>Desulfosporosinus</taxon>
    </lineage>
</organism>
<dbReference type="STRING" id="768710.DesyoDRAFT_3999"/>
<dbReference type="eggNOG" id="COG3864">
    <property type="taxonomic scope" value="Bacteria"/>
</dbReference>
<dbReference type="HOGENOM" id="CLU_038906_0_0_9"/>
<evidence type="ECO:0000313" key="5">
    <source>
        <dbReference type="Proteomes" id="UP000005104"/>
    </source>
</evidence>
<dbReference type="SUPFAM" id="SSF53300">
    <property type="entry name" value="vWA-like"/>
    <property type="match status" value="1"/>
</dbReference>
<dbReference type="InterPro" id="IPR025154">
    <property type="entry name" value="Put_metallopeptidase_dom"/>
</dbReference>
<dbReference type="InterPro" id="IPR036465">
    <property type="entry name" value="vWFA_dom_sf"/>
</dbReference>
<feature type="compositionally biased region" description="Basic and acidic residues" evidence="1">
    <location>
        <begin position="144"/>
        <end position="154"/>
    </location>
</feature>
<sequence length="405" mass="44326">MILPLELQAARIRLAKERPYLASAAWALQPVPKPGLKSMAVDMYWRLYYDPDVLSGWPAEVLAGALYHEVCHLLRNHAERLKHFNPRLSNIAADAEINDDLIREGVEFPAQPVTPEFIGQPENLLAEEYYAALENQESSSADQTKNKAQSDLKEPPLPGSGRCGSCATGQMASWEDKPLGKGSSSGLSLTEGELIRRDVARQIREHSKGQGCVPGHWARWAEEKLYPKVDWRKKLAAAIRFAAADITGSVDYSYRRPSRRQGQVGKGKVIFPSLRCPVPSVAVVADTSGSISEKMLAQSLAEISGILKSLGQREGIHVLAVDQTVEFCRRVFRPEQIRLAGGGGTDMGVGLEAAARIKPSRQLGIVITDGQTSWPDHPPRGMNVIVVLFGDAAAPDWANVIQIRA</sequence>
<protein>
    <submittedName>
        <fullName evidence="4">Putative metallopeptidase (DUF2201)</fullName>
    </submittedName>
</protein>
<accession>H5Y631</accession>
<feature type="domain" description="VWA-like" evidence="2">
    <location>
        <begin position="281"/>
        <end position="403"/>
    </location>
</feature>
<keyword evidence="5" id="KW-1185">Reference proteome</keyword>
<dbReference type="Proteomes" id="UP000005104">
    <property type="component" value="Chromosome"/>
</dbReference>